<feature type="region of interest" description="Disordered" evidence="2">
    <location>
        <begin position="814"/>
        <end position="933"/>
    </location>
</feature>
<evidence type="ECO:0000313" key="3">
    <source>
        <dbReference type="EMBL" id="CUG88804.1"/>
    </source>
</evidence>
<feature type="region of interest" description="Disordered" evidence="2">
    <location>
        <begin position="47"/>
        <end position="112"/>
    </location>
</feature>
<accession>A0A0S4JFN5</accession>
<feature type="compositionally biased region" description="Low complexity" evidence="2">
    <location>
        <begin position="322"/>
        <end position="334"/>
    </location>
</feature>
<feature type="compositionally biased region" description="Polar residues" evidence="2">
    <location>
        <begin position="1935"/>
        <end position="1958"/>
    </location>
</feature>
<feature type="compositionally biased region" description="Basic and acidic residues" evidence="2">
    <location>
        <begin position="68"/>
        <end position="77"/>
    </location>
</feature>
<dbReference type="VEuPathDB" id="TriTrypDB:BSAL_17370"/>
<feature type="compositionally biased region" description="Basic and acidic residues" evidence="2">
    <location>
        <begin position="47"/>
        <end position="56"/>
    </location>
</feature>
<feature type="compositionally biased region" description="Basic and acidic residues" evidence="2">
    <location>
        <begin position="1759"/>
        <end position="1769"/>
    </location>
</feature>
<sequence length="2031" mass="220954">MADEPPRRYPNSRRSTIFLGAIVHIQLFWRSKLALIRARQERERERAEQEAFEHEAFGSFAPTRRPTRTKEDLETLRGNRVIVDRSASSPGKPLPHQPNRYHARDSSGEDLTSGSLVTTPHAVAVEPRPTVHVPSSVAHAIDGPSASPSSPLQKKKHPEGMAAVLTVQDAANIIKYFIRARVLLWRLREKRRAREMTFLEWETSAFRTCGVSSAPRRQPRELPPRGSAKEASSTSRQQQQQVAPLQSKEEFVATLPPPQPLPSGSGQSPRSKELESLLEKLVSLKDEVEGATRSIIDLDKEFSTLQRNLRTMLEHQHDAQKNNESTTNDNTTTTSGSHETDEAAAAGSRFELFADTATDLCVDIQALIDASPPAASHHHQEDETAGTSATSASQQQQQEMTLDEVADNIRASEGRQDDPEGTQPTVVIVAGEVNELPSQATSDPCAEQTQEVNSALREQQRREYEQQQLTEQQDAMALEEASRRELVDRGHGQRAILVDSFFDGALSWLITAEQDARNSTVNRTEGAARKVIRDVRDMTEAHLRARHRAALAIQCWVRVARARRMLTIKSQRSKRVMLLRIAKEDELEREVVLDEGPTNAVKFIGSVAPLDGGVSGHGGPAEATPSSAASRRNIAEEALNASMSVTLNSLQKSVAATTIQRIARGRRARVLVKQKLAQILGFLEASEVSHEALRDSAATTVSSFFRSLAAQRLLKKQQEAVAKLLEQNAAAEALHQDADTPRAAQNDHAQQQVATDVVDVLATSGHLRELLAQRQTQAATIISSFFRSLAAQRMRVQKQQAVSALLEHYAQLEEDDRSASNGNHDEPQRNPPDVVSAEGPQATPPPSEAAPLPVRAPSIPAPPPPQQEPTAGRPVRRQYQTQQVPAPVEDEHKRPMSARVPSSMRPLSQSALRRPTTASPRKKATAEGGLTPYVDGCHDSKTALRTLSESPLFTLPANARAQPLHGRLVTGQLASSPNDVVEVEDDDDVDEKLISPVKWGGNDFPAAAKTKALSQQQHSGASSSEYSKPPALPPLTARPPHQSIKEPEYLNYVGMLEVLKQSIMAGLLPAAQPVAGADVEQQQEAQRHRNPTMIHGDLLDIVLARRGTSAMGLSSTASATTAAAKRQSLTILELDAALVRSPVASGNNPLEIRHTGELSDLWKSDVFIDRVVQRLHLLAAPNSDTLISSYCFCLDDIAIAILSSIDTIAVGPQQQQEPSTIFGAREGAAPLPPFVAKTQLINGVPGMMVYQGQPVADREEFEIFCGVFVSTCKLLAEERRTVDAATIASCFTILDVHRRRMLPRKLFDAAFKPRIPLGAHHKGGVPFLAFASSLRRNMIHSPMTCQKLMGAFYEKELLGGKTSALEKRLEVICRAEENLRSLAADLLDALSTVGERAGASLGDSLVLYTALSSSSTASQIRWFALSFLATLYNQFSVQAMKGFASIPHLIRELMQSPEEFPSPLRRALSPTIASNSKMNIAPAARPVDAVWEDVIRVFSSLIESPMFSDTLRLQKQCDGSSGRRNVYRTRASNSEELDRCVPWSTLSLPCVDSLNYFAAQRVSFDSALTGKLQADAEGLILRSNQQASSGGNIESTSSDEKVTDDRQWLAPSGLSSSHRPATNHIRFFCSSASAHVDGFEARRSQWNSLLYSLRHYSICLTEVFALQFMDRSVAHLPPPTRRAVTQSDAQRQLLVAMATHPDLLQSFPLRVNGEAHHISESSSTKLFTNRFAKMLFTLSVQEKEQAGVRQAWETPIAERRQREYEHQQDYLDSTETTTPKPQLSADDAPLPIARPSSRALHQYAAAAGSPTHSRPSSAASNGSGGRTGSASSLHRNGSSNGGRPGAADLCSPPSRSSRATTTGQNLGGHGGTTPSTTSNFGASRISPPKRTTMMDQIMGSFRGIPQQQPPTNHHPAAAPGQQQRPPPPHGANLRPTATTTASTLPRLGTPNNTNSSVGGSPFSPERNVVKPQILLSQRVADLLSSASGQPVPAAMRSSGGAAPVSQGHRVGAGVYPMFRVPSTTPPTQSSR</sequence>
<dbReference type="EMBL" id="CYKH01001674">
    <property type="protein sequence ID" value="CUG88804.1"/>
    <property type="molecule type" value="Genomic_DNA"/>
</dbReference>
<evidence type="ECO:0000313" key="4">
    <source>
        <dbReference type="Proteomes" id="UP000051952"/>
    </source>
</evidence>
<feature type="compositionally biased region" description="Low complexity" evidence="2">
    <location>
        <begin position="385"/>
        <end position="398"/>
    </location>
</feature>
<name>A0A0S4JFN5_BODSA</name>
<dbReference type="PROSITE" id="PS50096">
    <property type="entry name" value="IQ"/>
    <property type="match status" value="1"/>
</dbReference>
<dbReference type="InterPro" id="IPR000048">
    <property type="entry name" value="IQ_motif_EF-hand-BS"/>
</dbReference>
<organism evidence="3 4">
    <name type="scientific">Bodo saltans</name>
    <name type="common">Flagellated protozoan</name>
    <dbReference type="NCBI Taxonomy" id="75058"/>
    <lineage>
        <taxon>Eukaryota</taxon>
        <taxon>Discoba</taxon>
        <taxon>Euglenozoa</taxon>
        <taxon>Kinetoplastea</taxon>
        <taxon>Metakinetoplastina</taxon>
        <taxon>Eubodonida</taxon>
        <taxon>Bodonidae</taxon>
        <taxon>Bodo</taxon>
    </lineage>
</organism>
<feature type="region of interest" description="Disordered" evidence="2">
    <location>
        <begin position="1759"/>
        <end position="1889"/>
    </location>
</feature>
<feature type="compositionally biased region" description="Polar residues" evidence="2">
    <location>
        <begin position="230"/>
        <end position="244"/>
    </location>
</feature>
<feature type="region of interest" description="Disordered" evidence="2">
    <location>
        <begin position="316"/>
        <end position="344"/>
    </location>
</feature>
<proteinExistence type="predicted"/>
<reference evidence="4" key="1">
    <citation type="submission" date="2015-09" db="EMBL/GenBank/DDBJ databases">
        <authorList>
            <consortium name="Pathogen Informatics"/>
        </authorList>
    </citation>
    <scope>NUCLEOTIDE SEQUENCE [LARGE SCALE GENOMIC DNA]</scope>
    <source>
        <strain evidence="4">Lake Konstanz</strain>
    </source>
</reference>
<dbReference type="Proteomes" id="UP000051952">
    <property type="component" value="Unassembled WGS sequence"/>
</dbReference>
<feature type="region of interest" description="Disordered" evidence="2">
    <location>
        <begin position="1009"/>
        <end position="1043"/>
    </location>
</feature>
<feature type="compositionally biased region" description="Polar residues" evidence="2">
    <location>
        <begin position="1828"/>
        <end position="1838"/>
    </location>
</feature>
<feature type="region of interest" description="Disordered" evidence="2">
    <location>
        <begin position="1585"/>
        <end position="1605"/>
    </location>
</feature>
<feature type="region of interest" description="Disordered" evidence="2">
    <location>
        <begin position="209"/>
        <end position="274"/>
    </location>
</feature>
<feature type="region of interest" description="Disordered" evidence="2">
    <location>
        <begin position="138"/>
        <end position="157"/>
    </location>
</feature>
<feature type="compositionally biased region" description="Polar residues" evidence="2">
    <location>
        <begin position="905"/>
        <end position="919"/>
    </location>
</feature>
<keyword evidence="1" id="KW-0175">Coiled coil</keyword>
<feature type="compositionally biased region" description="Low complexity" evidence="2">
    <location>
        <begin position="1913"/>
        <end position="1923"/>
    </location>
</feature>
<feature type="compositionally biased region" description="Polar residues" evidence="2">
    <location>
        <begin position="1012"/>
        <end position="1026"/>
    </location>
</feature>
<keyword evidence="4" id="KW-1185">Reference proteome</keyword>
<gene>
    <name evidence="3" type="ORF">BSAL_17370</name>
</gene>
<feature type="region of interest" description="Disordered" evidence="2">
    <location>
        <begin position="1902"/>
        <end position="1965"/>
    </location>
</feature>
<feature type="compositionally biased region" description="Polar residues" evidence="2">
    <location>
        <begin position="1585"/>
        <end position="1596"/>
    </location>
</feature>
<feature type="coiled-coil region" evidence="1">
    <location>
        <begin position="274"/>
        <end position="301"/>
    </location>
</feature>
<dbReference type="SMART" id="SM00015">
    <property type="entry name" value="IQ"/>
    <property type="match status" value="4"/>
</dbReference>
<feature type="compositionally biased region" description="Polar residues" evidence="2">
    <location>
        <begin position="1770"/>
        <end position="1781"/>
    </location>
</feature>
<evidence type="ECO:0000256" key="2">
    <source>
        <dbReference type="SAM" id="MobiDB-lite"/>
    </source>
</evidence>
<evidence type="ECO:0000256" key="1">
    <source>
        <dbReference type="SAM" id="Coils"/>
    </source>
</evidence>
<feature type="compositionally biased region" description="Polar residues" evidence="2">
    <location>
        <begin position="1810"/>
        <end position="1821"/>
    </location>
</feature>
<feature type="region of interest" description="Disordered" evidence="2">
    <location>
        <begin position="372"/>
        <end position="401"/>
    </location>
</feature>
<protein>
    <submittedName>
        <fullName evidence="3">Uncharacterized protein</fullName>
    </submittedName>
</protein>